<name>A0A343TFA9_9EURY</name>
<reference evidence="3" key="1">
    <citation type="submission" date="2017-11" db="EMBL/GenBank/DDBJ databases">
        <title>Phenotypic and genomic properties of facultatively anaerobic sulfur-reducing natronoarchaea from hypersaline soda lakes.</title>
        <authorList>
            <person name="Sorokin D.Y."/>
            <person name="Kublanov I.V."/>
            <person name="Roman P."/>
            <person name="Sinninghe Damste J.S."/>
            <person name="Golyshin P.N."/>
            <person name="Rojo D."/>
            <person name="Ciordia S."/>
            <person name="Mena M.D.C."/>
            <person name="Ferrer M."/>
            <person name="Messina E."/>
            <person name="Smedile F."/>
            <person name="La Spada G."/>
            <person name="La Cono V."/>
            <person name="Yakimov M.M."/>
        </authorList>
    </citation>
    <scope>NUCLEOTIDE SEQUENCE [LARGE SCALE GENOMIC DNA]</scope>
    <source>
        <strain evidence="3">AArc-Sl</strain>
    </source>
</reference>
<accession>A0A343TFA9</accession>
<dbReference type="GeneID" id="37876458"/>
<gene>
    <name evidence="2" type="ORF">AArcSl_0124</name>
</gene>
<organism evidence="2 3">
    <name type="scientific">Halalkaliarchaeum desulfuricum</name>
    <dbReference type="NCBI Taxonomy" id="2055893"/>
    <lineage>
        <taxon>Archaea</taxon>
        <taxon>Methanobacteriati</taxon>
        <taxon>Methanobacteriota</taxon>
        <taxon>Stenosarchaea group</taxon>
        <taxon>Halobacteria</taxon>
        <taxon>Halobacteriales</taxon>
        <taxon>Haloferacaceae</taxon>
        <taxon>Halalkaliarchaeum</taxon>
    </lineage>
</organism>
<proteinExistence type="predicted"/>
<protein>
    <recommendedName>
        <fullName evidence="4">DZANK-type domain-containing protein</fullName>
    </recommendedName>
</protein>
<keyword evidence="1" id="KW-0472">Membrane</keyword>
<keyword evidence="1" id="KW-0812">Transmembrane</keyword>
<dbReference type="AlphaFoldDB" id="A0A343TFA9"/>
<dbReference type="Proteomes" id="UP000263012">
    <property type="component" value="Chromosome"/>
</dbReference>
<feature type="transmembrane region" description="Helical" evidence="1">
    <location>
        <begin position="7"/>
        <end position="23"/>
    </location>
</feature>
<evidence type="ECO:0000313" key="3">
    <source>
        <dbReference type="Proteomes" id="UP000263012"/>
    </source>
</evidence>
<feature type="transmembrane region" description="Helical" evidence="1">
    <location>
        <begin position="29"/>
        <end position="46"/>
    </location>
</feature>
<evidence type="ECO:0008006" key="4">
    <source>
        <dbReference type="Google" id="ProtNLM"/>
    </source>
</evidence>
<dbReference type="KEGG" id="hdf:AArcSl_0124"/>
<evidence type="ECO:0000313" key="2">
    <source>
        <dbReference type="EMBL" id="AUX07781.1"/>
    </source>
</evidence>
<keyword evidence="1" id="KW-1133">Transmembrane helix</keyword>
<dbReference type="RefSeq" id="WP_119813718.1">
    <property type="nucleotide sequence ID" value="NZ_CP025066.1"/>
</dbReference>
<evidence type="ECO:0000256" key="1">
    <source>
        <dbReference type="SAM" id="Phobius"/>
    </source>
</evidence>
<sequence>MSLRTALLAVGILVVGYVLFVTVLAMGPLGWIVVGTMLLIGMIQVYRKRRGLNRDGETPPRFCANCGAELAPEFGEGDVEGEDSEFGVNYCSSCGAPVPSAADTATEKRRCNCPDCGARNDADRSECDYCGAVL</sequence>
<dbReference type="EMBL" id="CP025066">
    <property type="protein sequence ID" value="AUX07781.1"/>
    <property type="molecule type" value="Genomic_DNA"/>
</dbReference>
<dbReference type="OrthoDB" id="177608at2157"/>
<keyword evidence="3" id="KW-1185">Reference proteome</keyword>